<dbReference type="SUPFAM" id="SSF48295">
    <property type="entry name" value="TrpR-like"/>
    <property type="match status" value="1"/>
</dbReference>
<accession>C1DPV3</accession>
<dbReference type="KEGG" id="avn:Avin_33740"/>
<dbReference type="AlphaFoldDB" id="C1DPV3"/>
<dbReference type="InterPro" id="IPR010921">
    <property type="entry name" value="Trp_repressor/repl_initiator"/>
</dbReference>
<dbReference type="GO" id="GO:0043565">
    <property type="term" value="F:sequence-specific DNA binding"/>
    <property type="evidence" value="ECO:0007669"/>
    <property type="project" value="InterPro"/>
</dbReference>
<dbReference type="GO" id="GO:0006313">
    <property type="term" value="P:DNA transposition"/>
    <property type="evidence" value="ECO:0007669"/>
    <property type="project" value="InterPro"/>
</dbReference>
<sequence length="50" mass="5670">MPRRRRASAPTNRSFALKQTEPATPLSAVCRKRGISDATFYNWRTKFGGL</sequence>
<gene>
    <name evidence="1" type="ordered locus">Avin_33740</name>
</gene>
<organism evidence="1 2">
    <name type="scientific">Azotobacter vinelandii (strain DJ / ATCC BAA-1303)</name>
    <dbReference type="NCBI Taxonomy" id="322710"/>
    <lineage>
        <taxon>Bacteria</taxon>
        <taxon>Pseudomonadati</taxon>
        <taxon>Pseudomonadota</taxon>
        <taxon>Gammaproteobacteria</taxon>
        <taxon>Pseudomonadales</taxon>
        <taxon>Pseudomonadaceae</taxon>
        <taxon>Azotobacter</taxon>
    </lineage>
</organism>
<dbReference type="HOGENOM" id="CLU_3114151_0_0_6"/>
<evidence type="ECO:0000313" key="2">
    <source>
        <dbReference type="Proteomes" id="UP000002424"/>
    </source>
</evidence>
<name>C1DPV3_AZOVD</name>
<dbReference type="eggNOG" id="COG2963">
    <property type="taxonomic scope" value="Bacteria"/>
</dbReference>
<proteinExistence type="predicted"/>
<reference evidence="1 2" key="1">
    <citation type="journal article" date="2009" name="J. Bacteriol.">
        <title>Genome sequence of Azotobacter vinelandii, an obligate aerobe specialized to support diverse anaerobic metabolic processes.</title>
        <authorList>
            <person name="Setubal J.C."/>
            <person name="dos Santos P."/>
            <person name="Goldman B.S."/>
            <person name="Ertesvag H."/>
            <person name="Espin G."/>
            <person name="Rubio L.M."/>
            <person name="Valla S."/>
            <person name="Almeida N.F."/>
            <person name="Balasubramanian D."/>
            <person name="Cromes L."/>
            <person name="Curatti L."/>
            <person name="Du Z."/>
            <person name="Godsy E."/>
            <person name="Goodner B."/>
            <person name="Hellner-Burris K."/>
            <person name="Hernandez J.A."/>
            <person name="Houmiel K."/>
            <person name="Imperial J."/>
            <person name="Kennedy C."/>
            <person name="Larson T.J."/>
            <person name="Latreille P."/>
            <person name="Ligon L.S."/>
            <person name="Lu J."/>
            <person name="Maerk M."/>
            <person name="Miller N.M."/>
            <person name="Norton S."/>
            <person name="O'Carroll I.P."/>
            <person name="Paulsen I."/>
            <person name="Raulfs E.C."/>
            <person name="Roemer R."/>
            <person name="Rosser J."/>
            <person name="Segura D."/>
            <person name="Slater S."/>
            <person name="Stricklin S.L."/>
            <person name="Studholme D.J."/>
            <person name="Sun J."/>
            <person name="Viana C.J."/>
            <person name="Wallin E."/>
            <person name="Wang B."/>
            <person name="Wheeler C."/>
            <person name="Zhu H."/>
            <person name="Dean D.R."/>
            <person name="Dixon R."/>
            <person name="Wood D."/>
        </authorList>
    </citation>
    <scope>NUCLEOTIDE SEQUENCE [LARGE SCALE GENOMIC DNA]</scope>
    <source>
        <strain evidence="2">DJ / ATCC BAA-1303</strain>
    </source>
</reference>
<dbReference type="Proteomes" id="UP000002424">
    <property type="component" value="Chromosome"/>
</dbReference>
<dbReference type="EMBL" id="CP001157">
    <property type="protein sequence ID" value="ACO79524.1"/>
    <property type="molecule type" value="Genomic_DNA"/>
</dbReference>
<dbReference type="Pfam" id="PF01527">
    <property type="entry name" value="HTH_Tnp_1"/>
    <property type="match status" value="1"/>
</dbReference>
<dbReference type="EnsemblBacteria" id="ACO79524">
    <property type="protein sequence ID" value="ACO79524"/>
    <property type="gene ID" value="Avin_33740"/>
</dbReference>
<evidence type="ECO:0000313" key="1">
    <source>
        <dbReference type="EMBL" id="ACO79524.1"/>
    </source>
</evidence>
<dbReference type="GO" id="GO:0004803">
    <property type="term" value="F:transposase activity"/>
    <property type="evidence" value="ECO:0007669"/>
    <property type="project" value="InterPro"/>
</dbReference>
<dbReference type="InterPro" id="IPR002514">
    <property type="entry name" value="Transposase_8"/>
</dbReference>
<keyword evidence="2" id="KW-1185">Reference proteome</keyword>
<protein>
    <submittedName>
        <fullName evidence="1">Transposase family protein</fullName>
    </submittedName>
</protein>